<keyword evidence="7 10" id="KW-0067">ATP-binding</keyword>
<dbReference type="EC" id="2.7.11.25" evidence="2"/>
<evidence type="ECO:0000256" key="2">
    <source>
        <dbReference type="ARBA" id="ARBA00012406"/>
    </source>
</evidence>
<dbReference type="SUPFAM" id="SSF56112">
    <property type="entry name" value="Protein kinase-like (PK-like)"/>
    <property type="match status" value="1"/>
</dbReference>
<feature type="domain" description="Protein kinase" evidence="12">
    <location>
        <begin position="420"/>
        <end position="673"/>
    </location>
</feature>
<evidence type="ECO:0000313" key="14">
    <source>
        <dbReference type="RefSeq" id="XP_027091661.2"/>
    </source>
</evidence>
<dbReference type="InterPro" id="IPR017441">
    <property type="entry name" value="Protein_kinase_ATP_BS"/>
</dbReference>
<feature type="region of interest" description="Disordered" evidence="11">
    <location>
        <begin position="385"/>
        <end position="405"/>
    </location>
</feature>
<evidence type="ECO:0000256" key="6">
    <source>
        <dbReference type="ARBA" id="ARBA00022777"/>
    </source>
</evidence>
<dbReference type="PROSITE" id="PS00108">
    <property type="entry name" value="PROTEIN_KINASE_ST"/>
    <property type="match status" value="1"/>
</dbReference>
<dbReference type="RefSeq" id="XP_027091661.2">
    <property type="nucleotide sequence ID" value="XM_027235860.2"/>
</dbReference>
<reference evidence="14" key="2">
    <citation type="submission" date="2025-08" db="UniProtKB">
        <authorList>
            <consortium name="RefSeq"/>
        </authorList>
    </citation>
    <scope>IDENTIFICATION</scope>
    <source>
        <tissue evidence="14">Leaves</tissue>
    </source>
</reference>
<feature type="binding site" evidence="10">
    <location>
        <position position="448"/>
    </location>
    <ligand>
        <name>ATP</name>
        <dbReference type="ChEBI" id="CHEBI:30616"/>
    </ligand>
</feature>
<evidence type="ECO:0000256" key="3">
    <source>
        <dbReference type="ARBA" id="ARBA00022527"/>
    </source>
</evidence>
<dbReference type="Gene3D" id="1.10.510.10">
    <property type="entry name" value="Transferase(Phosphotransferase) domain 1"/>
    <property type="match status" value="1"/>
</dbReference>
<dbReference type="GO" id="GO:1902065">
    <property type="term" value="P:response to L-glutamate"/>
    <property type="evidence" value="ECO:0007669"/>
    <property type="project" value="UniProtKB-ARBA"/>
</dbReference>
<evidence type="ECO:0000256" key="9">
    <source>
        <dbReference type="ARBA" id="ARBA00048329"/>
    </source>
</evidence>
<evidence type="ECO:0000313" key="13">
    <source>
        <dbReference type="Proteomes" id="UP001652660"/>
    </source>
</evidence>
<dbReference type="AlphaFoldDB" id="A0A6P6UMS5"/>
<dbReference type="PANTHER" id="PTHR48016:SF29">
    <property type="entry name" value="MITOGEN-ACTIVATED PROTEIN KINASE KINASE KINASE 1-RELATED"/>
    <property type="match status" value="1"/>
</dbReference>
<comment type="catalytic activity">
    <reaction evidence="9">
        <text>L-seryl-[protein] + ATP = O-phospho-L-seryl-[protein] + ADP + H(+)</text>
        <dbReference type="Rhea" id="RHEA:17989"/>
        <dbReference type="Rhea" id="RHEA-COMP:9863"/>
        <dbReference type="Rhea" id="RHEA-COMP:11604"/>
        <dbReference type="ChEBI" id="CHEBI:15378"/>
        <dbReference type="ChEBI" id="CHEBI:29999"/>
        <dbReference type="ChEBI" id="CHEBI:30616"/>
        <dbReference type="ChEBI" id="CHEBI:83421"/>
        <dbReference type="ChEBI" id="CHEBI:456216"/>
        <dbReference type="EC" id="2.7.11.25"/>
    </reaction>
</comment>
<comment type="similarity">
    <text evidence="1">Belongs to the protein kinase superfamily. STE Ser/Thr protein kinase family. MAP kinase kinase kinase subfamily.</text>
</comment>
<feature type="compositionally biased region" description="Low complexity" evidence="11">
    <location>
        <begin position="385"/>
        <end position="401"/>
    </location>
</feature>
<evidence type="ECO:0000256" key="1">
    <source>
        <dbReference type="ARBA" id="ARBA00006529"/>
    </source>
</evidence>
<evidence type="ECO:0000256" key="4">
    <source>
        <dbReference type="ARBA" id="ARBA00022679"/>
    </source>
</evidence>
<dbReference type="GO" id="GO:0005524">
    <property type="term" value="F:ATP binding"/>
    <property type="evidence" value="ECO:0007669"/>
    <property type="project" value="UniProtKB-UniRule"/>
</dbReference>
<keyword evidence="6 14" id="KW-0418">Kinase</keyword>
<feature type="region of interest" description="Disordered" evidence="11">
    <location>
        <begin position="1"/>
        <end position="59"/>
    </location>
</feature>
<comment type="catalytic activity">
    <reaction evidence="8">
        <text>L-threonyl-[protein] + ATP = O-phospho-L-threonyl-[protein] + ADP + H(+)</text>
        <dbReference type="Rhea" id="RHEA:46608"/>
        <dbReference type="Rhea" id="RHEA-COMP:11060"/>
        <dbReference type="Rhea" id="RHEA-COMP:11605"/>
        <dbReference type="ChEBI" id="CHEBI:15378"/>
        <dbReference type="ChEBI" id="CHEBI:30013"/>
        <dbReference type="ChEBI" id="CHEBI:30616"/>
        <dbReference type="ChEBI" id="CHEBI:61977"/>
        <dbReference type="ChEBI" id="CHEBI:456216"/>
        <dbReference type="EC" id="2.7.11.25"/>
    </reaction>
</comment>
<keyword evidence="3" id="KW-0723">Serine/threonine-protein kinase</keyword>
<dbReference type="GO" id="GO:0005737">
    <property type="term" value="C:cytoplasm"/>
    <property type="evidence" value="ECO:0007669"/>
    <property type="project" value="TreeGrafter"/>
</dbReference>
<accession>A0A6P6UMS5</accession>
<dbReference type="Pfam" id="PF00069">
    <property type="entry name" value="Pkinase"/>
    <property type="match status" value="1"/>
</dbReference>
<reference evidence="13" key="1">
    <citation type="journal article" date="2025" name="Foods">
        <title>Unveiling the Microbial Signatures of Arabica Coffee Cherries: Insights into Ripeness Specific Diversity, Functional Traits, and Implications for Quality and Safety.</title>
        <authorList>
            <consortium name="RefSeq"/>
            <person name="Tenea G.N."/>
            <person name="Cifuentes V."/>
            <person name="Reyes P."/>
            <person name="Cevallos-Vallejos M."/>
        </authorList>
    </citation>
    <scope>NUCLEOTIDE SEQUENCE [LARGE SCALE GENOMIC DNA]</scope>
</reference>
<proteinExistence type="inferred from homology"/>
<dbReference type="PROSITE" id="PS00107">
    <property type="entry name" value="PROTEIN_KINASE_ATP"/>
    <property type="match status" value="1"/>
</dbReference>
<protein>
    <recommendedName>
        <fullName evidence="2">mitogen-activated protein kinase kinase kinase</fullName>
        <ecNumber evidence="2">2.7.11.25</ecNumber>
    </recommendedName>
</protein>
<dbReference type="PANTHER" id="PTHR48016">
    <property type="entry name" value="MAP KINASE KINASE KINASE SSK2-RELATED-RELATED"/>
    <property type="match status" value="1"/>
</dbReference>
<organism evidence="13 14">
    <name type="scientific">Coffea arabica</name>
    <name type="common">Arabian coffee</name>
    <dbReference type="NCBI Taxonomy" id="13443"/>
    <lineage>
        <taxon>Eukaryota</taxon>
        <taxon>Viridiplantae</taxon>
        <taxon>Streptophyta</taxon>
        <taxon>Embryophyta</taxon>
        <taxon>Tracheophyta</taxon>
        <taxon>Spermatophyta</taxon>
        <taxon>Magnoliopsida</taxon>
        <taxon>eudicotyledons</taxon>
        <taxon>Gunneridae</taxon>
        <taxon>Pentapetalae</taxon>
        <taxon>asterids</taxon>
        <taxon>lamiids</taxon>
        <taxon>Gentianales</taxon>
        <taxon>Rubiaceae</taxon>
        <taxon>Ixoroideae</taxon>
        <taxon>Gardenieae complex</taxon>
        <taxon>Bertiereae - Coffeeae clade</taxon>
        <taxon>Coffeeae</taxon>
        <taxon>Coffea</taxon>
    </lineage>
</organism>
<dbReference type="GeneID" id="113712435"/>
<dbReference type="InterPro" id="IPR008271">
    <property type="entry name" value="Ser/Thr_kinase_AS"/>
</dbReference>
<dbReference type="InterPro" id="IPR011009">
    <property type="entry name" value="Kinase-like_dom_sf"/>
</dbReference>
<sequence length="692" mass="75041">MHRLPNIFITRKKSGSRMGSRDSPAAKPKPRLERRNALKNIDYELPSTSSEENSSVSSASSSSAAAAAATATRTRSLDLIHPLSEKTSFRIEGNGEGEYEVIFRSLGLSGPEDFAIPTDAWEAMKVRSSSDVLPRFSRLNYSSVSSPGAGDTDGEVCAASPRVSDVISPRNEGIDFGCLSSSVASSGVSLTNPQILGIDFGCSNSSSAISCGDQIIEKIDCGLPGNVPIDVNGGSVGAAPDVVCELLYRLGDSVRITDAISSRIDEQVKLNHVRDGDGNLNGNEGVEIIGRGGGGGGIKGVRPPALAPPPAMSLPVIDNGCSTWDILRSFAPEDDRVPFRFEVSDAVTSDDEGGKGYLEEEEEEVRDVVVRRTITGENGMLSGSCSFTTTSIDDDSSSTTTEPLSNISPNGRFRRIITYWEKGDLLGRGSFGSVYEGIADDGFFFAVKEVSLLDQGEEGRQSIYQLEQEIALLSQFEHENIVQYYGTDKDDSKLYIFLELVTKGSLLSLYQKYNLRDSQVSAYTRQILHGLKYLHDRNVVHRDIKCANILVDANGSVKLADFGLAKATKLNDVKSCKGTAFWMAPEVVNRKTQGYGLAADIWSLGCTVLEMLTRKYPYSRWEPMAALFRIGRGEPPDIPETLSGDAREFILKCLQVNPIARPSAAQLLDHPFVKRALPSSCLASPYHPSRRV</sequence>
<evidence type="ECO:0000256" key="11">
    <source>
        <dbReference type="SAM" id="MobiDB-lite"/>
    </source>
</evidence>
<dbReference type="InterPro" id="IPR050538">
    <property type="entry name" value="MAP_kinase_kinase_kinase"/>
</dbReference>
<keyword evidence="4" id="KW-0808">Transferase</keyword>
<evidence type="ECO:0000256" key="5">
    <source>
        <dbReference type="ARBA" id="ARBA00022741"/>
    </source>
</evidence>
<dbReference type="OrthoDB" id="266718at2759"/>
<dbReference type="SMART" id="SM00220">
    <property type="entry name" value="S_TKc"/>
    <property type="match status" value="1"/>
</dbReference>
<keyword evidence="5 10" id="KW-0547">Nucleotide-binding</keyword>
<feature type="compositionally biased region" description="Low complexity" evidence="11">
    <location>
        <begin position="47"/>
        <end position="59"/>
    </location>
</feature>
<dbReference type="GO" id="GO:0004709">
    <property type="term" value="F:MAP kinase kinase kinase activity"/>
    <property type="evidence" value="ECO:0007669"/>
    <property type="project" value="UniProtKB-EC"/>
</dbReference>
<name>A0A6P6UMS5_COFAR</name>
<evidence type="ECO:0000259" key="12">
    <source>
        <dbReference type="PROSITE" id="PS50011"/>
    </source>
</evidence>
<dbReference type="PROSITE" id="PS50011">
    <property type="entry name" value="PROTEIN_KINASE_DOM"/>
    <property type="match status" value="1"/>
</dbReference>
<evidence type="ECO:0000256" key="8">
    <source>
        <dbReference type="ARBA" id="ARBA00047559"/>
    </source>
</evidence>
<evidence type="ECO:0000256" key="7">
    <source>
        <dbReference type="ARBA" id="ARBA00022840"/>
    </source>
</evidence>
<evidence type="ECO:0000256" key="10">
    <source>
        <dbReference type="PROSITE-ProRule" id="PRU10141"/>
    </source>
</evidence>
<dbReference type="InterPro" id="IPR000719">
    <property type="entry name" value="Prot_kinase_dom"/>
</dbReference>
<gene>
    <name evidence="14" type="primary">LOC113712435</name>
</gene>
<dbReference type="Proteomes" id="UP001652660">
    <property type="component" value="Chromosome 10e"/>
</dbReference>
<keyword evidence="13" id="KW-1185">Reference proteome</keyword>